<dbReference type="OrthoDB" id="9806409at2"/>
<feature type="transmembrane region" description="Helical" evidence="7">
    <location>
        <begin position="129"/>
        <end position="160"/>
    </location>
</feature>
<dbReference type="PANTHER" id="PTHR43163">
    <property type="entry name" value="DIPEPTIDE TRANSPORT SYSTEM PERMEASE PROTEIN DPPB-RELATED"/>
    <property type="match status" value="1"/>
</dbReference>
<organism evidence="9 10">
    <name type="scientific">Butyrivibrio fibrisolvens DSM 3071</name>
    <dbReference type="NCBI Taxonomy" id="1121131"/>
    <lineage>
        <taxon>Bacteria</taxon>
        <taxon>Bacillati</taxon>
        <taxon>Bacillota</taxon>
        <taxon>Clostridia</taxon>
        <taxon>Lachnospirales</taxon>
        <taxon>Lachnospiraceae</taxon>
        <taxon>Butyrivibrio</taxon>
    </lineage>
</organism>
<dbReference type="Pfam" id="PF00528">
    <property type="entry name" value="BPD_transp_1"/>
    <property type="match status" value="1"/>
</dbReference>
<evidence type="ECO:0000259" key="8">
    <source>
        <dbReference type="PROSITE" id="PS50928"/>
    </source>
</evidence>
<dbReference type="PANTHER" id="PTHR43163:SF6">
    <property type="entry name" value="DIPEPTIDE TRANSPORT SYSTEM PERMEASE PROTEIN DPPB-RELATED"/>
    <property type="match status" value="1"/>
</dbReference>
<dbReference type="GeneID" id="89510543"/>
<sequence>MKYILKKAGMMILTLIVVSILVFLAFNLIPGDPATRILGTEASEAQLQKLRQEMGLNDPIYVRYLRWIWGFMHGDLGESYSYGSVSALILDKIPITIWLAVMAFLLMFVISIPLGIFTARHEGGAIDKVVVVLDQVIMAIPPFFSGIIITLVFGLSLHLFIPGGFVSYRSDFWGFIGYLVFPAIAIALPKITMCVKLLRGSVIEEISKDYTRTAYSRGNTTRGVLYRHVLKNAMIPVITFMGMALADMVSGSIVIEQVFNIPGIGRMLLSSINNRDYPVVEAIIMGIAILVMVVNLLVDIIYRLVDPRIEAIND</sequence>
<keyword evidence="3" id="KW-1003">Cell membrane</keyword>
<feature type="transmembrane region" description="Helical" evidence="7">
    <location>
        <begin position="237"/>
        <end position="259"/>
    </location>
</feature>
<dbReference type="EMBL" id="FQXK01000005">
    <property type="protein sequence ID" value="SHH53893.1"/>
    <property type="molecule type" value="Genomic_DNA"/>
</dbReference>
<feature type="transmembrane region" description="Helical" evidence="7">
    <location>
        <begin position="279"/>
        <end position="298"/>
    </location>
</feature>
<dbReference type="Gene3D" id="1.10.3720.10">
    <property type="entry name" value="MetI-like"/>
    <property type="match status" value="1"/>
</dbReference>
<name>A0A1M5TU11_BUTFI</name>
<comment type="subcellular location">
    <subcellularLocation>
        <location evidence="1 7">Cell membrane</location>
        <topology evidence="1 7">Multi-pass membrane protein</topology>
    </subcellularLocation>
</comment>
<reference evidence="10" key="1">
    <citation type="submission" date="2016-11" db="EMBL/GenBank/DDBJ databases">
        <authorList>
            <person name="Varghese N."/>
            <person name="Submissions S."/>
        </authorList>
    </citation>
    <scope>NUCLEOTIDE SEQUENCE [LARGE SCALE GENOMIC DNA]</scope>
    <source>
        <strain evidence="10">DSM 3071</strain>
    </source>
</reference>
<dbReference type="PROSITE" id="PS50928">
    <property type="entry name" value="ABC_TM1"/>
    <property type="match status" value="1"/>
</dbReference>
<feature type="transmembrane region" description="Helical" evidence="7">
    <location>
        <begin position="12"/>
        <end position="29"/>
    </location>
</feature>
<evidence type="ECO:0000256" key="5">
    <source>
        <dbReference type="ARBA" id="ARBA00022989"/>
    </source>
</evidence>
<dbReference type="Proteomes" id="UP000184278">
    <property type="component" value="Unassembled WGS sequence"/>
</dbReference>
<keyword evidence="6 7" id="KW-0472">Membrane</keyword>
<dbReference type="RefSeq" id="WP_073385439.1">
    <property type="nucleotide sequence ID" value="NZ_FQXK01000005.1"/>
</dbReference>
<keyword evidence="10" id="KW-1185">Reference proteome</keyword>
<protein>
    <submittedName>
        <fullName evidence="9">Peptide/nickel transport system permease protein</fullName>
    </submittedName>
</protein>
<keyword evidence="5 7" id="KW-1133">Transmembrane helix</keyword>
<feature type="transmembrane region" description="Helical" evidence="7">
    <location>
        <begin position="95"/>
        <end position="117"/>
    </location>
</feature>
<feature type="domain" description="ABC transmembrane type-1" evidence="8">
    <location>
        <begin position="93"/>
        <end position="302"/>
    </location>
</feature>
<dbReference type="STRING" id="1121131.SAMN02745229_00617"/>
<evidence type="ECO:0000256" key="4">
    <source>
        <dbReference type="ARBA" id="ARBA00022692"/>
    </source>
</evidence>
<proteinExistence type="inferred from homology"/>
<dbReference type="AlphaFoldDB" id="A0A1M5TU11"/>
<evidence type="ECO:0000313" key="10">
    <source>
        <dbReference type="Proteomes" id="UP000184278"/>
    </source>
</evidence>
<keyword evidence="4 7" id="KW-0812">Transmembrane</keyword>
<dbReference type="InterPro" id="IPR045621">
    <property type="entry name" value="BPD_transp_1_N"/>
</dbReference>
<evidence type="ECO:0000256" key="1">
    <source>
        <dbReference type="ARBA" id="ARBA00004651"/>
    </source>
</evidence>
<dbReference type="SUPFAM" id="SSF161098">
    <property type="entry name" value="MetI-like"/>
    <property type="match status" value="1"/>
</dbReference>
<dbReference type="GO" id="GO:0005886">
    <property type="term" value="C:plasma membrane"/>
    <property type="evidence" value="ECO:0007669"/>
    <property type="project" value="UniProtKB-SubCell"/>
</dbReference>
<evidence type="ECO:0000256" key="3">
    <source>
        <dbReference type="ARBA" id="ARBA00022475"/>
    </source>
</evidence>
<feature type="transmembrane region" description="Helical" evidence="7">
    <location>
        <begin position="172"/>
        <end position="189"/>
    </location>
</feature>
<gene>
    <name evidence="9" type="ORF">SAMN02745229_00617</name>
</gene>
<dbReference type="InterPro" id="IPR000515">
    <property type="entry name" value="MetI-like"/>
</dbReference>
<evidence type="ECO:0000313" key="9">
    <source>
        <dbReference type="EMBL" id="SHH53893.1"/>
    </source>
</evidence>
<dbReference type="CDD" id="cd06261">
    <property type="entry name" value="TM_PBP2"/>
    <property type="match status" value="1"/>
</dbReference>
<evidence type="ECO:0000256" key="7">
    <source>
        <dbReference type="RuleBase" id="RU363032"/>
    </source>
</evidence>
<keyword evidence="2 7" id="KW-0813">Transport</keyword>
<accession>A0A1M5TU11</accession>
<evidence type="ECO:0000256" key="2">
    <source>
        <dbReference type="ARBA" id="ARBA00022448"/>
    </source>
</evidence>
<dbReference type="GO" id="GO:0071916">
    <property type="term" value="F:dipeptide transmembrane transporter activity"/>
    <property type="evidence" value="ECO:0007669"/>
    <property type="project" value="TreeGrafter"/>
</dbReference>
<evidence type="ECO:0000256" key="6">
    <source>
        <dbReference type="ARBA" id="ARBA00023136"/>
    </source>
</evidence>
<dbReference type="Pfam" id="PF19300">
    <property type="entry name" value="BPD_transp_1_N"/>
    <property type="match status" value="1"/>
</dbReference>
<dbReference type="InterPro" id="IPR035906">
    <property type="entry name" value="MetI-like_sf"/>
</dbReference>
<comment type="similarity">
    <text evidence="7">Belongs to the binding-protein-dependent transport system permease family.</text>
</comment>